<dbReference type="KEGG" id="ngg:RG540_CH44520"/>
<reference evidence="3" key="1">
    <citation type="journal article" date="2014" name="BMC Genomics">
        <title>Genome sequencing of two Neorhizobium galegae strains reveals a noeT gene responsible for the unusual acetylation of the nodulation factors.</title>
        <authorList>
            <person name="Osterman J."/>
            <person name="Marsh J."/>
            <person name="Laine P.K."/>
            <person name="Zeng Z."/>
            <person name="Alatalo E."/>
            <person name="Sullivan J.T."/>
            <person name="Young J.P."/>
            <person name="Thomas-Oates J."/>
            <person name="Paulin L."/>
            <person name="Lindstrom K."/>
        </authorList>
    </citation>
    <scope>NUCLEOTIDE SEQUENCE [LARGE SCALE GENOMIC DNA]</scope>
    <source>
        <strain evidence="3">HAMBI 540</strain>
    </source>
</reference>
<evidence type="ECO:0000256" key="1">
    <source>
        <dbReference type="SAM" id="MobiDB-lite"/>
    </source>
</evidence>
<feature type="region of interest" description="Disordered" evidence="1">
    <location>
        <begin position="1"/>
        <end position="26"/>
    </location>
</feature>
<feature type="compositionally biased region" description="Polar residues" evidence="1">
    <location>
        <begin position="1"/>
        <end position="16"/>
    </location>
</feature>
<dbReference type="RefSeq" id="WP_038592507.1">
    <property type="nucleotide sequence ID" value="NZ_HG938353.1"/>
</dbReference>
<dbReference type="OrthoDB" id="7916272at2"/>
<dbReference type="AlphaFoldDB" id="A0A068SWI6"/>
<evidence type="ECO:0000313" key="2">
    <source>
        <dbReference type="EMBL" id="CDN50593.1"/>
    </source>
</evidence>
<dbReference type="GeneID" id="24259507"/>
<organism evidence="2 3">
    <name type="scientific">Neorhizobium galegae bv. orientalis str. HAMBI 540</name>
    <dbReference type="NCBI Taxonomy" id="1028800"/>
    <lineage>
        <taxon>Bacteria</taxon>
        <taxon>Pseudomonadati</taxon>
        <taxon>Pseudomonadota</taxon>
        <taxon>Alphaproteobacteria</taxon>
        <taxon>Hyphomicrobiales</taxon>
        <taxon>Rhizobiaceae</taxon>
        <taxon>Rhizobium/Agrobacterium group</taxon>
        <taxon>Neorhizobium</taxon>
    </lineage>
</organism>
<dbReference type="HOGENOM" id="CLU_159259_1_0_5"/>
<dbReference type="PATRIC" id="fig|1028800.3.peg.4513"/>
<sequence>MPDRFANTQASLSGPASSGFAITPSDSADLPEATRALYVGTGGHLSVRMLSGEVLTLSNVPAGGLLPLRVTRVFATGTTAVAIAGLV</sequence>
<dbReference type="eggNOG" id="ENOG5033DW2">
    <property type="taxonomic scope" value="Bacteria"/>
</dbReference>
<protein>
    <submittedName>
        <fullName evidence="2">Uncharacterized protein</fullName>
    </submittedName>
</protein>
<dbReference type="Proteomes" id="UP000028181">
    <property type="component" value="Chromosome I"/>
</dbReference>
<name>A0A068SWI6_NEOGA</name>
<accession>A0A068SWI6</accession>
<proteinExistence type="predicted"/>
<dbReference type="EMBL" id="HG938353">
    <property type="protein sequence ID" value="CDN50593.1"/>
    <property type="molecule type" value="Genomic_DNA"/>
</dbReference>
<gene>
    <name evidence="2" type="ORF">RG540_CH44520</name>
</gene>
<keyword evidence="3" id="KW-1185">Reference proteome</keyword>
<evidence type="ECO:0000313" key="3">
    <source>
        <dbReference type="Proteomes" id="UP000028181"/>
    </source>
</evidence>